<reference evidence="2 3" key="1">
    <citation type="journal article" date="2014" name="BMC Genomics">
        <title>Genome sequencing of four Aureobasidium pullulans varieties: biotechnological potential, stress tolerance, and description of new species.</title>
        <authorList>
            <person name="Gostin Ar C."/>
            <person name="Ohm R.A."/>
            <person name="Kogej T."/>
            <person name="Sonjak S."/>
            <person name="Turk M."/>
            <person name="Zajc J."/>
            <person name="Zalar P."/>
            <person name="Grube M."/>
            <person name="Sun H."/>
            <person name="Han J."/>
            <person name="Sharma A."/>
            <person name="Chiniquy J."/>
            <person name="Ngan C.Y."/>
            <person name="Lipzen A."/>
            <person name="Barry K."/>
            <person name="Grigoriev I.V."/>
            <person name="Gunde-Cimerman N."/>
        </authorList>
    </citation>
    <scope>NUCLEOTIDE SEQUENCE [LARGE SCALE GENOMIC DNA]</scope>
    <source>
        <strain evidence="2 3">EXF-2481</strain>
    </source>
</reference>
<sequence>MMVVFCAISSVIVLLVSDGHRQKHWADKIGPNVLLSGFNGVSNICFGIAIGNGVAMESSQRRHYPGSPPLVGIWRQHRRRGAIRQILQFIALAALAAKLTIIDGILLQKAATTEVGPDRGHNTSIMAVFNSTMPFTGSFPKIGNTYTLDDADWFSSDLLSWANSNGILRK</sequence>
<dbReference type="GeneID" id="25362232"/>
<feature type="chain" id="PRO_5001704728" description="Amino acid permease/ SLC12A domain-containing protein" evidence="1">
    <location>
        <begin position="22"/>
        <end position="170"/>
    </location>
</feature>
<accession>A0A074YTC3</accession>
<proteinExistence type="predicted"/>
<gene>
    <name evidence="2" type="ORF">AUEXF2481DRAFT_167689</name>
</gene>
<organism evidence="2 3">
    <name type="scientific">Aureobasidium subglaciale (strain EXF-2481)</name>
    <name type="common">Aureobasidium pullulans var. subglaciale</name>
    <dbReference type="NCBI Taxonomy" id="1043005"/>
    <lineage>
        <taxon>Eukaryota</taxon>
        <taxon>Fungi</taxon>
        <taxon>Dikarya</taxon>
        <taxon>Ascomycota</taxon>
        <taxon>Pezizomycotina</taxon>
        <taxon>Dothideomycetes</taxon>
        <taxon>Dothideomycetidae</taxon>
        <taxon>Dothideales</taxon>
        <taxon>Saccotheciaceae</taxon>
        <taxon>Aureobasidium</taxon>
    </lineage>
</organism>
<dbReference type="Proteomes" id="UP000030641">
    <property type="component" value="Unassembled WGS sequence"/>
</dbReference>
<keyword evidence="1" id="KW-0732">Signal</keyword>
<evidence type="ECO:0000256" key="1">
    <source>
        <dbReference type="SAM" id="SignalP"/>
    </source>
</evidence>
<dbReference type="RefSeq" id="XP_013349415.1">
    <property type="nucleotide sequence ID" value="XM_013493961.1"/>
</dbReference>
<evidence type="ECO:0000313" key="2">
    <source>
        <dbReference type="EMBL" id="KER00931.1"/>
    </source>
</evidence>
<evidence type="ECO:0000313" key="3">
    <source>
        <dbReference type="Proteomes" id="UP000030641"/>
    </source>
</evidence>
<dbReference type="EMBL" id="KL584749">
    <property type="protein sequence ID" value="KER00931.1"/>
    <property type="molecule type" value="Genomic_DNA"/>
</dbReference>
<evidence type="ECO:0008006" key="4">
    <source>
        <dbReference type="Google" id="ProtNLM"/>
    </source>
</evidence>
<name>A0A074YTC3_AURSE</name>
<dbReference type="STRING" id="1043005.A0A074YTC3"/>
<dbReference type="InParanoid" id="A0A074YTC3"/>
<feature type="signal peptide" evidence="1">
    <location>
        <begin position="1"/>
        <end position="21"/>
    </location>
</feature>
<protein>
    <recommendedName>
        <fullName evidence="4">Amino acid permease/ SLC12A domain-containing protein</fullName>
    </recommendedName>
</protein>
<dbReference type="HOGENOM" id="CLU_1570320_0_0_1"/>
<keyword evidence="3" id="KW-1185">Reference proteome</keyword>
<dbReference type="AlphaFoldDB" id="A0A074YTC3"/>
<dbReference type="OrthoDB" id="5357734at2759"/>